<dbReference type="PANTHER" id="PTHR42783">
    <property type="entry name" value="GLUTAMATE SYNTHASE [NADPH] SMALL CHAIN"/>
    <property type="match status" value="1"/>
</dbReference>
<feature type="domain" description="4Fe-4S ferredoxin-type" evidence="1">
    <location>
        <begin position="838"/>
        <end position="869"/>
    </location>
</feature>
<comment type="caution">
    <text evidence="2">The sequence shown here is derived from an EMBL/GenBank/DDBJ whole genome shotgun (WGS) entry which is preliminary data.</text>
</comment>
<dbReference type="InterPro" id="IPR017896">
    <property type="entry name" value="4Fe4S_Fe-S-bd"/>
</dbReference>
<dbReference type="PROSITE" id="PS51379">
    <property type="entry name" value="4FE4S_FER_2"/>
    <property type="match status" value="3"/>
</dbReference>
<dbReference type="eggNOG" id="COG0437">
    <property type="taxonomic scope" value="Bacteria"/>
</dbReference>
<protein>
    <submittedName>
        <fullName evidence="2">Formate dehydrogenase iron-sulfur subunit</fullName>
    </submittedName>
</protein>
<accession>M7NX70</accession>
<dbReference type="PATRIC" id="fig|1279009.4.peg.1862"/>
<name>M7NX70_9BACT</name>
<reference evidence="2 3" key="1">
    <citation type="journal article" date="2013" name="Genome Announc.">
        <title>Draft Genome Sequence of Cesiribacter andamanensis Strain AMV16T, Isolated from a Soil Sample from a Mud Volcano in the Andaman Islands, India.</title>
        <authorList>
            <person name="Shivaji S."/>
            <person name="Ara S."/>
            <person name="Begum Z."/>
            <person name="Srinivas T.N."/>
            <person name="Singh A."/>
            <person name="Kumar Pinnaka A."/>
        </authorList>
    </citation>
    <scope>NUCLEOTIDE SEQUENCE [LARGE SCALE GENOMIC DNA]</scope>
    <source>
        <strain evidence="2 3">AMV16</strain>
    </source>
</reference>
<organism evidence="2 3">
    <name type="scientific">Cesiribacter andamanensis AMV16</name>
    <dbReference type="NCBI Taxonomy" id="1279009"/>
    <lineage>
        <taxon>Bacteria</taxon>
        <taxon>Pseudomonadati</taxon>
        <taxon>Bacteroidota</taxon>
        <taxon>Cytophagia</taxon>
        <taxon>Cytophagales</taxon>
        <taxon>Cesiribacteraceae</taxon>
        <taxon>Cesiribacter</taxon>
    </lineage>
</organism>
<dbReference type="Pfam" id="PF12838">
    <property type="entry name" value="Fer4_7"/>
    <property type="match status" value="1"/>
</dbReference>
<dbReference type="Proteomes" id="UP000011910">
    <property type="component" value="Unassembled WGS sequence"/>
</dbReference>
<sequence length="1030" mass="112803">MMGFGIAAVSLAACEAPVKYAIPYLNKPVDVDPSVPNYYASTYASGGDYCSIVVKTREGRPIKIEGNQYSTITQGGTSAEVQASVLSLYDSERLRFPITKDGKEVSWEALDKTVINSLRQSRNLRVISNTLLSPSTKAVIQEFVSTYGGEHIMYDPASSFALTEAHRENFGQAAVPSYDFSRADVIVSFGADFLGTWLSPVEFSKQYSKTRKIGAAKKNMSRHYQFESVMTVTGANADYRSPIRPSEEGMAVTALYNLIAGGNTTSVNTSAQAGNIQYLRKAAADLQKARGRSLVVSSSNDVAVQRMVNAINQALGNYGATIDINTPAYYRQGDDRRMAQFVQEAAKGSIEAVVFYDCNPVYDYAGGMALGKALEENRIRTKISTAQQLDETAVLCDFVAPDHNYLESWNDYEPKRGHFSLSQPVIRPIFNTRQAQESFLLWTSGTASPYLTYLQNRWQSGQFGQQSQIGNFQQFWDTALYTGIFVPGQPLDLTIGAGGRDEQIEGGPSTAQLPAGGAVATTGTRTPAASADTARVASAPVTTAPNALYRGSADSDARLIAGSYKSNPDQLELVMYQKVGLGVGRQANNPWLQELPDPITKATWDNYLSIPIDLATEWGIDGELTEGRSRKARLKVGNSPEIEVPVLIQPGQASGTVGLALGYGRMSAGKVAKGVGVNAYPLLPVVNGVTYYSVQQGVSVELTSDRYSIAQTQTHQTYMGRETILQDATLAEYQVNPKAGRFEPKIATAHGPKDPDSISLWDGHIYPNHHWAMAIDLNSCTGCSACTIACNVENNIPVVGKAEVLNRRDMHWMRIDRYYSSRSAVEGKEDLEKASANPEVTFQPMLCQHCNNAPCETVCPVAATTHSTEGINQMAYSRCIGTRYCANNCPYKVRRFNWFKYHDNEQFAGVNPQMNDELGKMVLNPDVTVRARGIMEKCTFCVQRIQVGKLQAKRDGRRPADGEIVTACASACPTDAITFGDLNDENSRIRQLMESESEGRAYSVLKEIGTRPNVYYLTKIRNKDLEETTA</sequence>
<proteinExistence type="predicted"/>
<dbReference type="SUPFAM" id="SSF53706">
    <property type="entry name" value="Formate dehydrogenase/DMSO reductase, domains 1-3"/>
    <property type="match status" value="1"/>
</dbReference>
<dbReference type="CDD" id="cd10551">
    <property type="entry name" value="PsrB"/>
    <property type="match status" value="1"/>
</dbReference>
<evidence type="ECO:0000259" key="1">
    <source>
        <dbReference type="PROSITE" id="PS51379"/>
    </source>
</evidence>
<dbReference type="AlphaFoldDB" id="M7NX70"/>
<dbReference type="Gene3D" id="3.40.228.10">
    <property type="entry name" value="Dimethylsulfoxide Reductase, domain 2"/>
    <property type="match status" value="1"/>
</dbReference>
<dbReference type="PANTHER" id="PTHR42783:SF3">
    <property type="entry name" value="GLUTAMATE SYNTHASE [NADPH] SMALL CHAIN-RELATED"/>
    <property type="match status" value="1"/>
</dbReference>
<dbReference type="Gene3D" id="2.20.25.90">
    <property type="entry name" value="ADC-like domains"/>
    <property type="match status" value="1"/>
</dbReference>
<dbReference type="SUPFAM" id="SSF54862">
    <property type="entry name" value="4Fe-4S ferredoxins"/>
    <property type="match status" value="1"/>
</dbReference>
<gene>
    <name evidence="2" type="primary">fdhB1</name>
    <name evidence="2" type="ORF">ADICEAN_01833</name>
</gene>
<keyword evidence="3" id="KW-1185">Reference proteome</keyword>
<dbReference type="Gene3D" id="3.30.70.20">
    <property type="match status" value="2"/>
</dbReference>
<dbReference type="STRING" id="1279009.ADICEAN_01833"/>
<evidence type="ECO:0000313" key="2">
    <source>
        <dbReference type="EMBL" id="EMR03039.1"/>
    </source>
</evidence>
<feature type="domain" description="4Fe-4S ferredoxin-type" evidence="1">
    <location>
        <begin position="771"/>
        <end position="801"/>
    </location>
</feature>
<evidence type="ECO:0000313" key="3">
    <source>
        <dbReference type="Proteomes" id="UP000011910"/>
    </source>
</evidence>
<feature type="domain" description="4Fe-4S ferredoxin-type" evidence="1">
    <location>
        <begin position="870"/>
        <end position="899"/>
    </location>
</feature>
<dbReference type="CDD" id="cd02784">
    <property type="entry name" value="MopB_CT_PHLH"/>
    <property type="match status" value="1"/>
</dbReference>
<dbReference type="EMBL" id="AODQ01000037">
    <property type="protein sequence ID" value="EMR03039.1"/>
    <property type="molecule type" value="Genomic_DNA"/>
</dbReference>